<dbReference type="SUPFAM" id="SSF47090">
    <property type="entry name" value="PGBD-like"/>
    <property type="match status" value="1"/>
</dbReference>
<dbReference type="Pfam" id="PF01471">
    <property type="entry name" value="PG_binding_1"/>
    <property type="match status" value="1"/>
</dbReference>
<dbReference type="Gene3D" id="1.10.101.10">
    <property type="entry name" value="PGBD-like superfamily/PGBD"/>
    <property type="match status" value="1"/>
</dbReference>
<accession>A0A841EPH0</accession>
<feature type="domain" description="Peptidoglycan binding-like" evidence="1">
    <location>
        <begin position="25"/>
        <end position="84"/>
    </location>
</feature>
<keyword evidence="2" id="KW-0378">Hydrolase</keyword>
<dbReference type="InterPro" id="IPR036365">
    <property type="entry name" value="PGBD-like_sf"/>
</dbReference>
<dbReference type="Proteomes" id="UP000578077">
    <property type="component" value="Unassembled WGS sequence"/>
</dbReference>
<comment type="caution">
    <text evidence="2">The sequence shown here is derived from an EMBL/GenBank/DDBJ whole genome shotgun (WGS) entry which is preliminary data.</text>
</comment>
<evidence type="ECO:0000259" key="1">
    <source>
        <dbReference type="Pfam" id="PF01471"/>
    </source>
</evidence>
<evidence type="ECO:0000313" key="3">
    <source>
        <dbReference type="Proteomes" id="UP000578077"/>
    </source>
</evidence>
<protein>
    <submittedName>
        <fullName evidence="2">Peptidoglycan hydrolase-like protein with peptidoglycan-binding domain</fullName>
    </submittedName>
</protein>
<proteinExistence type="predicted"/>
<reference evidence="2 3" key="1">
    <citation type="submission" date="2020-08" db="EMBL/GenBank/DDBJ databases">
        <title>Sequencing the genomes of 1000 actinobacteria strains.</title>
        <authorList>
            <person name="Klenk H.-P."/>
        </authorList>
    </citation>
    <scope>NUCLEOTIDE SEQUENCE [LARGE SCALE GENOMIC DNA]</scope>
    <source>
        <strain evidence="2 3">DSM 44593</strain>
    </source>
</reference>
<evidence type="ECO:0000313" key="2">
    <source>
        <dbReference type="EMBL" id="MBB6001331.1"/>
    </source>
</evidence>
<dbReference type="AlphaFoldDB" id="A0A841EPH0"/>
<dbReference type="InterPro" id="IPR036366">
    <property type="entry name" value="PGBDSf"/>
</dbReference>
<feature type="non-terminal residue" evidence="2">
    <location>
        <position position="1"/>
    </location>
</feature>
<organism evidence="2 3">
    <name type="scientific">Streptomonospora salina</name>
    <dbReference type="NCBI Taxonomy" id="104205"/>
    <lineage>
        <taxon>Bacteria</taxon>
        <taxon>Bacillati</taxon>
        <taxon>Actinomycetota</taxon>
        <taxon>Actinomycetes</taxon>
        <taxon>Streptosporangiales</taxon>
        <taxon>Nocardiopsidaceae</taxon>
        <taxon>Streptomonospora</taxon>
    </lineage>
</organism>
<dbReference type="InterPro" id="IPR002477">
    <property type="entry name" value="Peptidoglycan-bd-like"/>
</dbReference>
<name>A0A841EPH0_9ACTN</name>
<dbReference type="GO" id="GO:0016787">
    <property type="term" value="F:hydrolase activity"/>
    <property type="evidence" value="ECO:0007669"/>
    <property type="project" value="UniProtKB-KW"/>
</dbReference>
<keyword evidence="3" id="KW-1185">Reference proteome</keyword>
<gene>
    <name evidence="2" type="ORF">HNR25_005160</name>
</gene>
<dbReference type="EMBL" id="JACHLY010000002">
    <property type="protein sequence ID" value="MBB6001331.1"/>
    <property type="molecule type" value="Genomic_DNA"/>
</dbReference>
<sequence>APGTGQMELGGFRYRLRPTLRLGDQGQAVTDLQNELLDLGYDLGQWGADGDYGQVTADAVTDLQTDYGLSPIDGQAGPETRAAMDLALARIPDPLWVSHLAVADDGAWIGPATAPETTVSPRLVLGTPI</sequence>
<dbReference type="RefSeq" id="WP_184640529.1">
    <property type="nucleotide sequence ID" value="NZ_JACHLY010000002.1"/>
</dbReference>